<name>A0A9D1IE49_9FIRM</name>
<evidence type="ECO:0000256" key="4">
    <source>
        <dbReference type="PROSITE-ProRule" id="PRU01122"/>
    </source>
</evidence>
<feature type="active site" evidence="4">
    <location>
        <position position="485"/>
    </location>
</feature>
<dbReference type="InterPro" id="IPR027065">
    <property type="entry name" value="Lon_Prtase"/>
</dbReference>
<protein>
    <recommendedName>
        <fullName evidence="4">endopeptidase La</fullName>
        <ecNumber evidence="4">3.4.21.53</ecNumber>
    </recommendedName>
</protein>
<dbReference type="GO" id="GO:0005524">
    <property type="term" value="F:ATP binding"/>
    <property type="evidence" value="ECO:0007669"/>
    <property type="project" value="InterPro"/>
</dbReference>
<dbReference type="SUPFAM" id="SSF54211">
    <property type="entry name" value="Ribosomal protein S5 domain 2-like"/>
    <property type="match status" value="1"/>
</dbReference>
<feature type="active site" evidence="4">
    <location>
        <position position="442"/>
    </location>
</feature>
<dbReference type="Pfam" id="PF00004">
    <property type="entry name" value="AAA"/>
    <property type="match status" value="1"/>
</dbReference>
<accession>A0A9D1IE49</accession>
<dbReference type="EC" id="3.4.21.53" evidence="4"/>
<reference evidence="7" key="1">
    <citation type="submission" date="2020-10" db="EMBL/GenBank/DDBJ databases">
        <authorList>
            <person name="Gilroy R."/>
        </authorList>
    </citation>
    <scope>NUCLEOTIDE SEQUENCE</scope>
    <source>
        <strain evidence="7">ChiHcec3-11533</strain>
    </source>
</reference>
<dbReference type="PANTHER" id="PTHR10046">
    <property type="entry name" value="ATP DEPENDENT LON PROTEASE FAMILY MEMBER"/>
    <property type="match status" value="1"/>
</dbReference>
<comment type="caution">
    <text evidence="7">The sequence shown here is derived from an EMBL/GenBank/DDBJ whole genome shotgun (WGS) entry which is preliminary data.</text>
</comment>
<evidence type="ECO:0000259" key="5">
    <source>
        <dbReference type="PROSITE" id="PS50045"/>
    </source>
</evidence>
<dbReference type="GO" id="GO:0030163">
    <property type="term" value="P:protein catabolic process"/>
    <property type="evidence" value="ECO:0007669"/>
    <property type="project" value="InterPro"/>
</dbReference>
<dbReference type="GO" id="GO:0006508">
    <property type="term" value="P:proteolysis"/>
    <property type="evidence" value="ECO:0007669"/>
    <property type="project" value="UniProtKB-KW"/>
</dbReference>
<dbReference type="GO" id="GO:0006355">
    <property type="term" value="P:regulation of DNA-templated transcription"/>
    <property type="evidence" value="ECO:0007669"/>
    <property type="project" value="InterPro"/>
</dbReference>
<dbReference type="GO" id="GO:0016887">
    <property type="term" value="F:ATP hydrolysis activity"/>
    <property type="evidence" value="ECO:0007669"/>
    <property type="project" value="InterPro"/>
</dbReference>
<sequence length="550" mass="59642">MALFLTILQLGISLIIGAYFFRQLRKERVREQRPQRLPSPESEKLLRMRAIQLSEPLNERVRPRSFEEIVGQEEGIRALRSVLCGENPQHVLIYGPPGVGKTCAARLALEAAKHSPGTPFRPDAPFIEMDATCVRFDERAIADPLIGSVHDPIYQGAGPLGQNGVPQPKEGAVTRAHGGVLFLDEIGELHPIQMNKLLKVLEDRKVRFESAYYNPNDRTTPRHIHDIFQNGLPADFRLIGATTRSPEDLPPALRSRCMEIYFRPLDRAALAQVAQNASARAGIRLSRENALLIAGYSESGRAAVNLVQLASAEAHMDDRNAIERQDIEFVAETARYIFHPEPTPPESGVPGLINALAVFGGEQSAVLRAEAFARPGSGELTVTGVIESEEMGNGRGHTFRRQGMAMDSARAAKTALSGLGMEMDRYDLHVNFPGGAPVDGPSAGLAMACAMHSAITGIPADGQTAMTGEISVKGYVLPVGGVPAKVRAAERMGLRRVLVPLENLRDVRNAKIEIVPVRTLREALSLLHTAALAPVASGERQEGVLAARGI</sequence>
<dbReference type="Gene3D" id="3.40.50.300">
    <property type="entry name" value="P-loop containing nucleotide triphosphate hydrolases"/>
    <property type="match status" value="2"/>
</dbReference>
<comment type="catalytic activity">
    <reaction evidence="4">
        <text>Hydrolysis of proteins in presence of ATP.</text>
        <dbReference type="EC" id="3.4.21.53"/>
    </reaction>
</comment>
<dbReference type="SMART" id="SM00382">
    <property type="entry name" value="AAA"/>
    <property type="match status" value="1"/>
</dbReference>
<dbReference type="SUPFAM" id="SSF52540">
    <property type="entry name" value="P-loop containing nucleoside triphosphate hydrolases"/>
    <property type="match status" value="1"/>
</dbReference>
<feature type="domain" description="Sigma-54 factor interaction" evidence="5">
    <location>
        <begin position="91"/>
        <end position="263"/>
    </location>
</feature>
<dbReference type="InterPro" id="IPR014721">
    <property type="entry name" value="Ribsml_uS5_D2-typ_fold_subgr"/>
</dbReference>
<keyword evidence="2 4" id="KW-0378">Hydrolase</keyword>
<dbReference type="Gene3D" id="3.30.230.10">
    <property type="match status" value="1"/>
</dbReference>
<evidence type="ECO:0000256" key="1">
    <source>
        <dbReference type="ARBA" id="ARBA00022670"/>
    </source>
</evidence>
<dbReference type="InterPro" id="IPR008268">
    <property type="entry name" value="Peptidase_S16_AS"/>
</dbReference>
<dbReference type="InterPro" id="IPR003593">
    <property type="entry name" value="AAA+_ATPase"/>
</dbReference>
<feature type="domain" description="Lon proteolytic" evidence="6">
    <location>
        <begin position="347"/>
        <end position="530"/>
    </location>
</feature>
<dbReference type="InterPro" id="IPR020568">
    <property type="entry name" value="Ribosomal_Su5_D2-typ_SF"/>
</dbReference>
<dbReference type="EMBL" id="DVMU01000172">
    <property type="protein sequence ID" value="HIU34402.1"/>
    <property type="molecule type" value="Genomic_DNA"/>
</dbReference>
<keyword evidence="1 4" id="KW-0645">Protease</keyword>
<comment type="similarity">
    <text evidence="4">Belongs to the peptidase S16 family.</text>
</comment>
<dbReference type="GO" id="GO:0004252">
    <property type="term" value="F:serine-type endopeptidase activity"/>
    <property type="evidence" value="ECO:0007669"/>
    <property type="project" value="UniProtKB-UniRule"/>
</dbReference>
<evidence type="ECO:0000313" key="7">
    <source>
        <dbReference type="EMBL" id="HIU34402.1"/>
    </source>
</evidence>
<dbReference type="PROSITE" id="PS50045">
    <property type="entry name" value="SIGMA54_INTERACT_4"/>
    <property type="match status" value="1"/>
</dbReference>
<evidence type="ECO:0000256" key="2">
    <source>
        <dbReference type="ARBA" id="ARBA00022801"/>
    </source>
</evidence>
<proteinExistence type="inferred from homology"/>
<evidence type="ECO:0000313" key="8">
    <source>
        <dbReference type="Proteomes" id="UP000824072"/>
    </source>
</evidence>
<dbReference type="InterPro" id="IPR002078">
    <property type="entry name" value="Sigma_54_int"/>
</dbReference>
<reference evidence="7" key="2">
    <citation type="journal article" date="2021" name="PeerJ">
        <title>Extensive microbial diversity within the chicken gut microbiome revealed by metagenomics and culture.</title>
        <authorList>
            <person name="Gilroy R."/>
            <person name="Ravi A."/>
            <person name="Getino M."/>
            <person name="Pursley I."/>
            <person name="Horton D.L."/>
            <person name="Alikhan N.F."/>
            <person name="Baker D."/>
            <person name="Gharbi K."/>
            <person name="Hall N."/>
            <person name="Watson M."/>
            <person name="Adriaenssens E.M."/>
            <person name="Foster-Nyarko E."/>
            <person name="Jarju S."/>
            <person name="Secka A."/>
            <person name="Antonio M."/>
            <person name="Oren A."/>
            <person name="Chaudhuri R.R."/>
            <person name="La Ragione R."/>
            <person name="Hildebrand F."/>
            <person name="Pallen M.J."/>
        </authorList>
    </citation>
    <scope>NUCLEOTIDE SEQUENCE</scope>
    <source>
        <strain evidence="7">ChiHcec3-11533</strain>
    </source>
</reference>
<gene>
    <name evidence="7" type="ORF">IAB02_07545</name>
</gene>
<evidence type="ECO:0000259" key="6">
    <source>
        <dbReference type="PROSITE" id="PS51786"/>
    </source>
</evidence>
<dbReference type="InterPro" id="IPR027417">
    <property type="entry name" value="P-loop_NTPase"/>
</dbReference>
<dbReference type="Proteomes" id="UP000824072">
    <property type="component" value="Unassembled WGS sequence"/>
</dbReference>
<dbReference type="AlphaFoldDB" id="A0A9D1IE49"/>
<organism evidence="7 8">
    <name type="scientific">Candidatus Pullichristensenella excrementigallinarum</name>
    <dbReference type="NCBI Taxonomy" id="2840907"/>
    <lineage>
        <taxon>Bacteria</taxon>
        <taxon>Bacillati</taxon>
        <taxon>Bacillota</taxon>
        <taxon>Clostridia</taxon>
        <taxon>Candidatus Pullichristensenella</taxon>
    </lineage>
</organism>
<dbReference type="PROSITE" id="PS51786">
    <property type="entry name" value="LON_PROTEOLYTIC"/>
    <property type="match status" value="1"/>
</dbReference>
<dbReference type="CDD" id="cd00009">
    <property type="entry name" value="AAA"/>
    <property type="match status" value="1"/>
</dbReference>
<dbReference type="GO" id="GO:0004176">
    <property type="term" value="F:ATP-dependent peptidase activity"/>
    <property type="evidence" value="ECO:0007669"/>
    <property type="project" value="UniProtKB-UniRule"/>
</dbReference>
<keyword evidence="3 4" id="KW-0720">Serine protease</keyword>
<dbReference type="InterPro" id="IPR003959">
    <property type="entry name" value="ATPase_AAA_core"/>
</dbReference>
<evidence type="ECO:0000256" key="3">
    <source>
        <dbReference type="ARBA" id="ARBA00022825"/>
    </source>
</evidence>
<dbReference type="Pfam" id="PF05362">
    <property type="entry name" value="Lon_C"/>
    <property type="match status" value="1"/>
</dbReference>
<dbReference type="PROSITE" id="PS01046">
    <property type="entry name" value="LON_SER"/>
    <property type="match status" value="1"/>
</dbReference>
<dbReference type="PRINTS" id="PR00830">
    <property type="entry name" value="ENDOLAPTASE"/>
</dbReference>
<dbReference type="InterPro" id="IPR008269">
    <property type="entry name" value="Lon_proteolytic"/>
</dbReference>